<dbReference type="EMBL" id="JH816603">
    <property type="protein sequence ID" value="EKC25903.1"/>
    <property type="molecule type" value="Genomic_DNA"/>
</dbReference>
<reference evidence="1" key="1">
    <citation type="journal article" date="2012" name="Nature">
        <title>The oyster genome reveals stress adaptation and complexity of shell formation.</title>
        <authorList>
            <person name="Zhang G."/>
            <person name="Fang X."/>
            <person name="Guo X."/>
            <person name="Li L."/>
            <person name="Luo R."/>
            <person name="Xu F."/>
            <person name="Yang P."/>
            <person name="Zhang L."/>
            <person name="Wang X."/>
            <person name="Qi H."/>
            <person name="Xiong Z."/>
            <person name="Que H."/>
            <person name="Xie Y."/>
            <person name="Holland P.W."/>
            <person name="Paps J."/>
            <person name="Zhu Y."/>
            <person name="Wu F."/>
            <person name="Chen Y."/>
            <person name="Wang J."/>
            <person name="Peng C."/>
            <person name="Meng J."/>
            <person name="Yang L."/>
            <person name="Liu J."/>
            <person name="Wen B."/>
            <person name="Zhang N."/>
            <person name="Huang Z."/>
            <person name="Zhu Q."/>
            <person name="Feng Y."/>
            <person name="Mount A."/>
            <person name="Hedgecock D."/>
            <person name="Xu Z."/>
            <person name="Liu Y."/>
            <person name="Domazet-Loso T."/>
            <person name="Du Y."/>
            <person name="Sun X."/>
            <person name="Zhang S."/>
            <person name="Liu B."/>
            <person name="Cheng P."/>
            <person name="Jiang X."/>
            <person name="Li J."/>
            <person name="Fan D."/>
            <person name="Wang W."/>
            <person name="Fu W."/>
            <person name="Wang T."/>
            <person name="Wang B."/>
            <person name="Zhang J."/>
            <person name="Peng Z."/>
            <person name="Li Y."/>
            <person name="Li N."/>
            <person name="Wang J."/>
            <person name="Chen M."/>
            <person name="He Y."/>
            <person name="Tan F."/>
            <person name="Song X."/>
            <person name="Zheng Q."/>
            <person name="Huang R."/>
            <person name="Yang H."/>
            <person name="Du X."/>
            <person name="Chen L."/>
            <person name="Yang M."/>
            <person name="Gaffney P.M."/>
            <person name="Wang S."/>
            <person name="Luo L."/>
            <person name="She Z."/>
            <person name="Ming Y."/>
            <person name="Huang W."/>
            <person name="Zhang S."/>
            <person name="Huang B."/>
            <person name="Zhang Y."/>
            <person name="Qu T."/>
            <person name="Ni P."/>
            <person name="Miao G."/>
            <person name="Wang J."/>
            <person name="Wang Q."/>
            <person name="Steinberg C.E."/>
            <person name="Wang H."/>
            <person name="Li N."/>
            <person name="Qian L."/>
            <person name="Zhang G."/>
            <person name="Li Y."/>
            <person name="Yang H."/>
            <person name="Liu X."/>
            <person name="Wang J."/>
            <person name="Yin Y."/>
            <person name="Wang J."/>
        </authorList>
    </citation>
    <scope>NUCLEOTIDE SEQUENCE [LARGE SCALE GENOMIC DNA]</scope>
    <source>
        <strain evidence="1">05x7-T-G4-1.051#20</strain>
    </source>
</reference>
<evidence type="ECO:0000313" key="1">
    <source>
        <dbReference type="EMBL" id="EKC25903.1"/>
    </source>
</evidence>
<dbReference type="AlphaFoldDB" id="K1PVZ5"/>
<accession>K1PVZ5</accession>
<name>K1PVZ5_MAGGI</name>
<dbReference type="HOGENOM" id="CLU_1751450_0_0_1"/>
<gene>
    <name evidence="1" type="ORF">CGI_10008050</name>
</gene>
<dbReference type="InParanoid" id="K1PVZ5"/>
<proteinExistence type="predicted"/>
<sequence length="149" mass="16846">MPWRLHSQLSTLKVDNEVPVPSSHPLCGDSQLSCTHRSWFEYPLLSIKSRVAPRDSRHTGLLLYDMLHKNQVHPNFIIGIDKKVNTACTQESTVSDGREKSEGRGWVWPIGTTNVFRSPPGDSWVTGRSGSDAVFHFINKTRMDMSKQV</sequence>
<organism evidence="1">
    <name type="scientific">Magallana gigas</name>
    <name type="common">Pacific oyster</name>
    <name type="synonym">Crassostrea gigas</name>
    <dbReference type="NCBI Taxonomy" id="29159"/>
    <lineage>
        <taxon>Eukaryota</taxon>
        <taxon>Metazoa</taxon>
        <taxon>Spiralia</taxon>
        <taxon>Lophotrochozoa</taxon>
        <taxon>Mollusca</taxon>
        <taxon>Bivalvia</taxon>
        <taxon>Autobranchia</taxon>
        <taxon>Pteriomorphia</taxon>
        <taxon>Ostreida</taxon>
        <taxon>Ostreoidea</taxon>
        <taxon>Ostreidae</taxon>
        <taxon>Magallana</taxon>
    </lineage>
</organism>
<protein>
    <submittedName>
        <fullName evidence="1">Uncharacterized protein</fullName>
    </submittedName>
</protein>